<evidence type="ECO:0000313" key="1">
    <source>
        <dbReference type="EMBL" id="KAF6038890.1"/>
    </source>
</evidence>
<accession>A0A7J7KJJ5</accession>
<name>A0A7J7KJJ5_BUGNE</name>
<dbReference type="Gene3D" id="3.10.100.10">
    <property type="entry name" value="Mannose-Binding Protein A, subunit A"/>
    <property type="match status" value="1"/>
</dbReference>
<dbReference type="InterPro" id="IPR016187">
    <property type="entry name" value="CTDL_fold"/>
</dbReference>
<dbReference type="InterPro" id="IPR016186">
    <property type="entry name" value="C-type_lectin-like/link_sf"/>
</dbReference>
<organism evidence="1 2">
    <name type="scientific">Bugula neritina</name>
    <name type="common">Brown bryozoan</name>
    <name type="synonym">Sertularia neritina</name>
    <dbReference type="NCBI Taxonomy" id="10212"/>
    <lineage>
        <taxon>Eukaryota</taxon>
        <taxon>Metazoa</taxon>
        <taxon>Spiralia</taxon>
        <taxon>Lophotrochozoa</taxon>
        <taxon>Bryozoa</taxon>
        <taxon>Gymnolaemata</taxon>
        <taxon>Cheilostomatida</taxon>
        <taxon>Flustrina</taxon>
        <taxon>Buguloidea</taxon>
        <taxon>Bugulidae</taxon>
        <taxon>Bugula</taxon>
    </lineage>
</organism>
<dbReference type="AlphaFoldDB" id="A0A7J7KJJ5"/>
<evidence type="ECO:0000313" key="2">
    <source>
        <dbReference type="Proteomes" id="UP000593567"/>
    </source>
</evidence>
<dbReference type="SUPFAM" id="SSF56436">
    <property type="entry name" value="C-type lectin-like"/>
    <property type="match status" value="1"/>
</dbReference>
<protein>
    <recommendedName>
        <fullName evidence="3">C-type lectin domain-containing protein</fullName>
    </recommendedName>
</protein>
<keyword evidence="2" id="KW-1185">Reference proteome</keyword>
<evidence type="ECO:0008006" key="3">
    <source>
        <dbReference type="Google" id="ProtNLM"/>
    </source>
</evidence>
<reference evidence="1" key="1">
    <citation type="submission" date="2020-06" db="EMBL/GenBank/DDBJ databases">
        <title>Draft genome of Bugula neritina, a colonial animal packing powerful symbionts and potential medicines.</title>
        <authorList>
            <person name="Rayko M."/>
        </authorList>
    </citation>
    <scope>NUCLEOTIDE SEQUENCE [LARGE SCALE GENOMIC DNA]</scope>
    <source>
        <strain evidence="1">Kwan_BN1</strain>
    </source>
</reference>
<sequence>MKVDAGCPDKTWFGTDGQCVKLSLALLPRVESQAICRTFGGDLYRPTSSEELDEVFNIKADIYSAVGGDKSYRLGAAHAQTSVLDILWADGGWPDSLVRPIYDPYDLTGLGDEINGEWENPYNDDWNNLCMKNQKRKMVNCEEDASYKFFCSLQNQACLKF</sequence>
<dbReference type="EMBL" id="VXIV02000333">
    <property type="protein sequence ID" value="KAF6038890.1"/>
    <property type="molecule type" value="Genomic_DNA"/>
</dbReference>
<dbReference type="Proteomes" id="UP000593567">
    <property type="component" value="Unassembled WGS sequence"/>
</dbReference>
<comment type="caution">
    <text evidence="1">The sequence shown here is derived from an EMBL/GenBank/DDBJ whole genome shotgun (WGS) entry which is preliminary data.</text>
</comment>
<proteinExistence type="predicted"/>
<gene>
    <name evidence="1" type="ORF">EB796_002797</name>
</gene>